<dbReference type="InterPro" id="IPR011022">
    <property type="entry name" value="Arrestin_C-like"/>
</dbReference>
<evidence type="ECO:0000313" key="4">
    <source>
        <dbReference type="Proteomes" id="UP001303046"/>
    </source>
</evidence>
<evidence type="ECO:0000313" key="3">
    <source>
        <dbReference type="EMBL" id="KAK6760357.1"/>
    </source>
</evidence>
<dbReference type="Pfam" id="PF00339">
    <property type="entry name" value="Arrestin_N"/>
    <property type="match status" value="1"/>
</dbReference>
<dbReference type="InterPro" id="IPR011021">
    <property type="entry name" value="Arrestin-like_N"/>
</dbReference>
<reference evidence="3 4" key="1">
    <citation type="submission" date="2023-08" db="EMBL/GenBank/DDBJ databases">
        <title>A Necator americanus chromosomal reference genome.</title>
        <authorList>
            <person name="Ilik V."/>
            <person name="Petrzelkova K.J."/>
            <person name="Pardy F."/>
            <person name="Fuh T."/>
            <person name="Niatou-Singa F.S."/>
            <person name="Gouil Q."/>
            <person name="Baker L."/>
            <person name="Ritchie M.E."/>
            <person name="Jex A.R."/>
            <person name="Gazzola D."/>
            <person name="Li H."/>
            <person name="Toshio Fujiwara R."/>
            <person name="Zhan B."/>
            <person name="Aroian R.V."/>
            <person name="Pafco B."/>
            <person name="Schwarz E.M."/>
        </authorList>
    </citation>
    <scope>NUCLEOTIDE SEQUENCE [LARGE SCALE GENOMIC DNA]</scope>
    <source>
        <strain evidence="3 4">Aroian</strain>
        <tissue evidence="3">Whole animal</tissue>
    </source>
</reference>
<dbReference type="Gene3D" id="2.60.40.640">
    <property type="match status" value="2"/>
</dbReference>
<dbReference type="SMART" id="SM01017">
    <property type="entry name" value="Arrestin_C"/>
    <property type="match status" value="1"/>
</dbReference>
<dbReference type="InterPro" id="IPR050357">
    <property type="entry name" value="Arrestin_domain-protein"/>
</dbReference>
<dbReference type="PANTHER" id="PTHR11188:SF83">
    <property type="entry name" value="ARRESTIN C-TERMINAL-LIKE DOMAIN-CONTAINING PROTEIN"/>
    <property type="match status" value="1"/>
</dbReference>
<accession>A0ABR1ECD2</accession>
<comment type="caution">
    <text evidence="3">The sequence shown here is derived from an EMBL/GenBank/DDBJ whole genome shotgun (WGS) entry which is preliminary data.</text>
</comment>
<dbReference type="InterPro" id="IPR014756">
    <property type="entry name" value="Ig_E-set"/>
</dbReference>
<dbReference type="InterPro" id="IPR014752">
    <property type="entry name" value="Arrestin-like_C"/>
</dbReference>
<evidence type="ECO:0000256" key="1">
    <source>
        <dbReference type="ARBA" id="ARBA00005298"/>
    </source>
</evidence>
<dbReference type="PANTHER" id="PTHR11188">
    <property type="entry name" value="ARRESTIN DOMAIN CONTAINING PROTEIN"/>
    <property type="match status" value="1"/>
</dbReference>
<name>A0ABR1ECD2_NECAM</name>
<dbReference type="Proteomes" id="UP001303046">
    <property type="component" value="Unassembled WGS sequence"/>
</dbReference>
<feature type="domain" description="Arrestin C-terminal-like" evidence="2">
    <location>
        <begin position="241"/>
        <end position="389"/>
    </location>
</feature>
<dbReference type="SUPFAM" id="SSF81296">
    <property type="entry name" value="E set domains"/>
    <property type="match status" value="2"/>
</dbReference>
<evidence type="ECO:0000259" key="2">
    <source>
        <dbReference type="SMART" id="SM01017"/>
    </source>
</evidence>
<organism evidence="3 4">
    <name type="scientific">Necator americanus</name>
    <name type="common">Human hookworm</name>
    <dbReference type="NCBI Taxonomy" id="51031"/>
    <lineage>
        <taxon>Eukaryota</taxon>
        <taxon>Metazoa</taxon>
        <taxon>Ecdysozoa</taxon>
        <taxon>Nematoda</taxon>
        <taxon>Chromadorea</taxon>
        <taxon>Rhabditida</taxon>
        <taxon>Rhabditina</taxon>
        <taxon>Rhabditomorpha</taxon>
        <taxon>Strongyloidea</taxon>
        <taxon>Ancylostomatidae</taxon>
        <taxon>Bunostominae</taxon>
        <taxon>Necator</taxon>
    </lineage>
</organism>
<sequence length="503" mass="56222">MDESGLGDLENGFKRLLVGFGEESTENGSIFNDALVLPADKKFARRVIAAGVSISNNLGSLNMLNVATSSSMKDNLTEFMIDLSRKDCCFSPGDTLHGRIHLKLSEGSIDITSLKITLTGLGRVNIKGKREESLQKSLIYMKKEWTIINSPTSLFEHERSYDFEDTLPESIPSSFYSSKGHVQYSIIAVLEYKNNDGEPSMVKAVRGITVIEELDLNKLSKTYFEPISEFEHRKFGWFSCFGGQIRLTLNIDRTAFVCGEGMSVVGRIENKSDRHVERVSASFQRIIQFGNYIEQNTENTLVDIQEMQEDILAMYVEEGASIKIDKKIHIPPVVPSTPSIGSHFRESQREEHGGRFHIRRKSHLLTGRLSISVDIITIDVPIIIGSKPLVDTMSQDFSLRSTSSKQSKKLGIIANTIRAENKVMNTILHSVMDERHTKSAASCSAVTVSGDSPDFIDTGSEPTHREEVAFTKLDPLFQRAFQRTPENSIDSPHPKILKVEDLL</sequence>
<dbReference type="Pfam" id="PF02752">
    <property type="entry name" value="Arrestin_C"/>
    <property type="match status" value="1"/>
</dbReference>
<dbReference type="EMBL" id="JAVFWL010000006">
    <property type="protein sequence ID" value="KAK6760357.1"/>
    <property type="molecule type" value="Genomic_DNA"/>
</dbReference>
<gene>
    <name evidence="3" type="primary">Necator_chrX.g21884</name>
    <name evidence="3" type="ORF">RB195_021723</name>
</gene>
<comment type="similarity">
    <text evidence="1">Belongs to the arrestin family.</text>
</comment>
<keyword evidence="4" id="KW-1185">Reference proteome</keyword>
<proteinExistence type="inferred from homology"/>
<protein>
    <recommendedName>
        <fullName evidence="2">Arrestin C-terminal-like domain-containing protein</fullName>
    </recommendedName>
</protein>